<dbReference type="KEGG" id="mpad:KEF85_10560"/>
<dbReference type="Pfam" id="PF05717">
    <property type="entry name" value="TnpB_IS66"/>
    <property type="match status" value="1"/>
</dbReference>
<evidence type="ECO:0000313" key="2">
    <source>
        <dbReference type="EMBL" id="QWF69749.1"/>
    </source>
</evidence>
<evidence type="ECO:0000313" key="5">
    <source>
        <dbReference type="Proteomes" id="UP000676649"/>
    </source>
</evidence>
<dbReference type="EMBL" id="CP073754">
    <property type="protein sequence ID" value="QWF70172.1"/>
    <property type="molecule type" value="Genomic_DNA"/>
</dbReference>
<dbReference type="Proteomes" id="UP000676649">
    <property type="component" value="Chromosome"/>
</dbReference>
<sequence>MMRPLSVDWAVYLCEQPVDFRKGAASLAVLVEAQLSLNPFADCLYVFRNRSATAIKLLYWERNGFCLWQKRLEKARFFWPKPSESGTVTLSVQQLNWLLEGYDINRMKPHPVLDYQSVL</sequence>
<dbReference type="InterPro" id="IPR008878">
    <property type="entry name" value="Transposase_IS66_Orf2"/>
</dbReference>
<gene>
    <name evidence="4" type="primary">tnpB</name>
    <name evidence="1" type="ORF">KEF85_08600</name>
    <name evidence="2" type="ORF">KEF85_10220</name>
    <name evidence="3" type="ORF">KEF85_10560</name>
    <name evidence="4" type="ORF">KEF85_12565</name>
</gene>
<dbReference type="NCBIfam" id="NF033819">
    <property type="entry name" value="IS66_TnpB"/>
    <property type="match status" value="1"/>
</dbReference>
<protein>
    <submittedName>
        <fullName evidence="4">IS66 family insertion sequence element accessory protein TnpB</fullName>
    </submittedName>
</protein>
<accession>A0A975R8M5</accession>
<organism evidence="4 5">
    <name type="scientific">Methylomonas paludis</name>
    <dbReference type="NCBI Taxonomy" id="1173101"/>
    <lineage>
        <taxon>Bacteria</taxon>
        <taxon>Pseudomonadati</taxon>
        <taxon>Pseudomonadota</taxon>
        <taxon>Gammaproteobacteria</taxon>
        <taxon>Methylococcales</taxon>
        <taxon>Methylococcaceae</taxon>
        <taxon>Methylomonas</taxon>
    </lineage>
</organism>
<dbReference type="EMBL" id="CP073754">
    <property type="protein sequence ID" value="QWF69749.1"/>
    <property type="molecule type" value="Genomic_DNA"/>
</dbReference>
<dbReference type="AlphaFoldDB" id="A0A975R8M5"/>
<evidence type="ECO:0000313" key="4">
    <source>
        <dbReference type="EMBL" id="QWF70172.1"/>
    </source>
</evidence>
<evidence type="ECO:0000313" key="3">
    <source>
        <dbReference type="EMBL" id="QWF69810.1"/>
    </source>
</evidence>
<reference evidence="4" key="1">
    <citation type="submission" date="2021-04" db="EMBL/GenBank/DDBJ databases">
        <title>Draft genome sequence data of methanotrophic Methylovulum sp. strain S1L and Methylomonas sp. strain S2AM isolated from boreal lake water columns.</title>
        <authorList>
            <person name="Rissanen A.J."/>
            <person name="Mangayil R."/>
            <person name="Svenning M.M."/>
            <person name="Khanongnuch R."/>
        </authorList>
    </citation>
    <scope>NUCLEOTIDE SEQUENCE</scope>
    <source>
        <strain evidence="4">S2AM</strain>
    </source>
</reference>
<dbReference type="KEGG" id="mpad:KEF85_08600"/>
<dbReference type="KEGG" id="mpad:KEF85_10220"/>
<dbReference type="EMBL" id="CP073754">
    <property type="protein sequence ID" value="QWF69810.1"/>
    <property type="molecule type" value="Genomic_DNA"/>
</dbReference>
<dbReference type="PANTHER" id="PTHR36455">
    <property type="match status" value="1"/>
</dbReference>
<evidence type="ECO:0000313" key="1">
    <source>
        <dbReference type="EMBL" id="QWF69443.1"/>
    </source>
</evidence>
<dbReference type="KEGG" id="mpad:KEF85_12565"/>
<dbReference type="PANTHER" id="PTHR36455:SF1">
    <property type="entry name" value="BLR8292 PROTEIN"/>
    <property type="match status" value="1"/>
</dbReference>
<dbReference type="EMBL" id="CP073754">
    <property type="protein sequence ID" value="QWF69443.1"/>
    <property type="molecule type" value="Genomic_DNA"/>
</dbReference>
<name>A0A975R8M5_9GAMM</name>
<proteinExistence type="predicted"/>
<keyword evidence="5" id="KW-1185">Reference proteome</keyword>
<dbReference type="RefSeq" id="WP_215579383.1">
    <property type="nucleotide sequence ID" value="NZ_CP073754.1"/>
</dbReference>